<keyword evidence="2" id="KW-0808">Transferase</keyword>
<dbReference type="PATRIC" id="fig|1365251.3.peg.4221"/>
<dbReference type="GO" id="GO:0008168">
    <property type="term" value="F:methyltransferase activity"/>
    <property type="evidence" value="ECO:0007669"/>
    <property type="project" value="UniProtKB-KW"/>
</dbReference>
<sequence>MSFCQNWDNLYRASQHMSIWPWSVVVAASLRHTQLRNADENFRVLEVGCGAGANFPFFLSYCKNVYGIDGSEFIINQLKSRFPDIADTLFTGDFTQPWPFENDFDLIVDRGASVHNPTASIEKYLKQAFERLKPGGILLVTDWFSTTHSDYDKAPVSIDKYTKTGYTSGSFAEVGNVNFFDEPLIRNLVSAFEIISLTHGCDEDIASGHKHACWNMILRKPQHEK</sequence>
<dbReference type="EMBL" id="AUXZ01000104">
    <property type="protein sequence ID" value="KZN47196.1"/>
    <property type="molecule type" value="Genomic_DNA"/>
</dbReference>
<dbReference type="PANTHER" id="PTHR43464">
    <property type="entry name" value="METHYLTRANSFERASE"/>
    <property type="match status" value="1"/>
</dbReference>
<evidence type="ECO:0000313" key="6">
    <source>
        <dbReference type="Proteomes" id="UP000076503"/>
    </source>
</evidence>
<dbReference type="GO" id="GO:0032259">
    <property type="term" value="P:methylation"/>
    <property type="evidence" value="ECO:0007669"/>
    <property type="project" value="UniProtKB-KW"/>
</dbReference>
<dbReference type="InterPro" id="IPR029063">
    <property type="entry name" value="SAM-dependent_MTases_sf"/>
</dbReference>
<evidence type="ECO:0000256" key="2">
    <source>
        <dbReference type="ARBA" id="ARBA00022679"/>
    </source>
</evidence>
<keyword evidence="1" id="KW-0489">Methyltransferase</keyword>
<accession>A0A167C3I9</accession>
<gene>
    <name evidence="5" type="ORF">N476_23745</name>
</gene>
<organism evidence="5 6">
    <name type="scientific">Pseudoalteromonas luteoviolacea H33</name>
    <dbReference type="NCBI Taxonomy" id="1365251"/>
    <lineage>
        <taxon>Bacteria</taxon>
        <taxon>Pseudomonadati</taxon>
        <taxon>Pseudomonadota</taxon>
        <taxon>Gammaproteobacteria</taxon>
        <taxon>Alteromonadales</taxon>
        <taxon>Pseudoalteromonadaceae</taxon>
        <taxon>Pseudoalteromonas</taxon>
    </lineage>
</organism>
<dbReference type="PANTHER" id="PTHR43464:SF19">
    <property type="entry name" value="UBIQUINONE BIOSYNTHESIS O-METHYLTRANSFERASE, MITOCHONDRIAL"/>
    <property type="match status" value="1"/>
</dbReference>
<evidence type="ECO:0000259" key="4">
    <source>
        <dbReference type="Pfam" id="PF13649"/>
    </source>
</evidence>
<evidence type="ECO:0000256" key="1">
    <source>
        <dbReference type="ARBA" id="ARBA00022603"/>
    </source>
</evidence>
<evidence type="ECO:0000256" key="3">
    <source>
        <dbReference type="ARBA" id="ARBA00022691"/>
    </source>
</evidence>
<evidence type="ECO:0000313" key="5">
    <source>
        <dbReference type="EMBL" id="KZN47196.1"/>
    </source>
</evidence>
<dbReference type="AlphaFoldDB" id="A0A167C3I9"/>
<dbReference type="RefSeq" id="WP_063363442.1">
    <property type="nucleotide sequence ID" value="NZ_AUXZ01000104.1"/>
</dbReference>
<dbReference type="Proteomes" id="UP000076503">
    <property type="component" value="Unassembled WGS sequence"/>
</dbReference>
<dbReference type="OrthoDB" id="9804312at2"/>
<dbReference type="Pfam" id="PF13649">
    <property type="entry name" value="Methyltransf_25"/>
    <property type="match status" value="1"/>
</dbReference>
<dbReference type="SUPFAM" id="SSF53335">
    <property type="entry name" value="S-adenosyl-L-methionine-dependent methyltransferases"/>
    <property type="match status" value="1"/>
</dbReference>
<protein>
    <recommendedName>
        <fullName evidence="4">Methyltransferase domain-containing protein</fullName>
    </recommendedName>
</protein>
<feature type="domain" description="Methyltransferase" evidence="4">
    <location>
        <begin position="44"/>
        <end position="136"/>
    </location>
</feature>
<keyword evidence="3" id="KW-0949">S-adenosyl-L-methionine</keyword>
<proteinExistence type="predicted"/>
<dbReference type="InterPro" id="IPR041698">
    <property type="entry name" value="Methyltransf_25"/>
</dbReference>
<dbReference type="CDD" id="cd02440">
    <property type="entry name" value="AdoMet_MTases"/>
    <property type="match status" value="1"/>
</dbReference>
<reference evidence="5 6" key="1">
    <citation type="submission" date="2013-07" db="EMBL/GenBank/DDBJ databases">
        <title>Comparative Genomic and Metabolomic Analysis of Twelve Strains of Pseudoalteromonas luteoviolacea.</title>
        <authorList>
            <person name="Vynne N.G."/>
            <person name="Mansson M."/>
            <person name="Gram L."/>
        </authorList>
    </citation>
    <scope>NUCLEOTIDE SEQUENCE [LARGE SCALE GENOMIC DNA]</scope>
    <source>
        <strain evidence="5 6">H33</strain>
    </source>
</reference>
<name>A0A167C3I9_9GAMM</name>
<comment type="caution">
    <text evidence="5">The sequence shown here is derived from an EMBL/GenBank/DDBJ whole genome shotgun (WGS) entry which is preliminary data.</text>
</comment>
<dbReference type="Gene3D" id="3.40.50.150">
    <property type="entry name" value="Vaccinia Virus protein VP39"/>
    <property type="match status" value="1"/>
</dbReference>